<accession>A0A6H3NR13</accession>
<name>A0A6H3NR13_9LEPT</name>
<protein>
    <submittedName>
        <fullName evidence="2">Anti-sigma factor antagonist</fullName>
    </submittedName>
</protein>
<dbReference type="Proteomes" id="UP000297649">
    <property type="component" value="Unassembled WGS sequence"/>
</dbReference>
<evidence type="ECO:0000313" key="3">
    <source>
        <dbReference type="Proteomes" id="UP000297649"/>
    </source>
</evidence>
<dbReference type="PANTHER" id="PTHR35849:SF2">
    <property type="entry name" value="BLR2341 PROTEIN"/>
    <property type="match status" value="1"/>
</dbReference>
<evidence type="ECO:0000259" key="1">
    <source>
        <dbReference type="PROSITE" id="PS50801"/>
    </source>
</evidence>
<evidence type="ECO:0000313" key="2">
    <source>
        <dbReference type="EMBL" id="TGN12655.1"/>
    </source>
</evidence>
<dbReference type="InterPro" id="IPR036513">
    <property type="entry name" value="STAS_dom_sf"/>
</dbReference>
<proteinExistence type="predicted"/>
<dbReference type="InterPro" id="IPR002645">
    <property type="entry name" value="STAS_dom"/>
</dbReference>
<dbReference type="Pfam" id="PF13466">
    <property type="entry name" value="STAS_2"/>
    <property type="match status" value="1"/>
</dbReference>
<dbReference type="EMBL" id="RQHU01000019">
    <property type="protein sequence ID" value="TGN12655.1"/>
    <property type="molecule type" value="Genomic_DNA"/>
</dbReference>
<dbReference type="AlphaFoldDB" id="A0A6H3NR13"/>
<dbReference type="OrthoDB" id="329313at2"/>
<reference evidence="2" key="1">
    <citation type="journal article" date="2019" name="PLoS Negl. Trop. Dis.">
        <title>Revisiting the worldwide diversity of Leptospira species in the environment.</title>
        <authorList>
            <person name="Vincent A.T."/>
            <person name="Schiettekatte O."/>
            <person name="Bourhy P."/>
            <person name="Veyrier F.J."/>
            <person name="Picardeau M."/>
        </authorList>
    </citation>
    <scope>NUCLEOTIDE SEQUENCE [LARGE SCALE GENOMIC DNA]</scope>
    <source>
        <strain evidence="2">201601109</strain>
    </source>
</reference>
<dbReference type="PANTHER" id="PTHR35849">
    <property type="entry name" value="BLR2341 PROTEIN"/>
    <property type="match status" value="1"/>
</dbReference>
<comment type="caution">
    <text evidence="2">The sequence shown here is derived from an EMBL/GenBank/DDBJ whole genome shotgun (WGS) entry which is preliminary data.</text>
</comment>
<dbReference type="RefSeq" id="WP_135744173.1">
    <property type="nucleotide sequence ID" value="NZ_JAIZBI010000004.1"/>
</dbReference>
<dbReference type="SUPFAM" id="SSF52091">
    <property type="entry name" value="SpoIIaa-like"/>
    <property type="match status" value="1"/>
</dbReference>
<gene>
    <name evidence="2" type="ORF">EHR08_14960</name>
</gene>
<feature type="domain" description="STAS" evidence="1">
    <location>
        <begin position="1"/>
        <end position="96"/>
    </location>
</feature>
<organism evidence="2 3">
    <name type="scientific">Leptospira bandrabouensis</name>
    <dbReference type="NCBI Taxonomy" id="2484903"/>
    <lineage>
        <taxon>Bacteria</taxon>
        <taxon>Pseudomonadati</taxon>
        <taxon>Spirochaetota</taxon>
        <taxon>Spirochaetia</taxon>
        <taxon>Leptospirales</taxon>
        <taxon>Leptospiraceae</taxon>
        <taxon>Leptospira</taxon>
    </lineage>
</organism>
<dbReference type="InterPro" id="IPR058548">
    <property type="entry name" value="MlaB-like_STAS"/>
</dbReference>
<dbReference type="CDD" id="cd07043">
    <property type="entry name" value="STAS_anti-anti-sigma_factors"/>
    <property type="match status" value="1"/>
</dbReference>
<dbReference type="PROSITE" id="PS50801">
    <property type="entry name" value="STAS"/>
    <property type="match status" value="1"/>
</dbReference>
<dbReference type="InterPro" id="IPR052746">
    <property type="entry name" value="MlaB_ABC_Transporter"/>
</dbReference>
<keyword evidence="3" id="KW-1185">Reference proteome</keyword>
<sequence length="124" mass="14375">MEPVQNLKETNSSFEVTWNGYLTVPFIKEWKKQSEIWTVSSQGKNIELDLNGIERVDSAGIQLLIFLKNLSQKNHFSIKLKNHSLPILKILDLLGLVSFFGDRVKVKKEHSNEVEFRYGTRKIN</sequence>
<dbReference type="Gene3D" id="3.30.750.24">
    <property type="entry name" value="STAS domain"/>
    <property type="match status" value="1"/>
</dbReference>